<organism evidence="1 2">
    <name type="scientific">Photorhabdus kayaii</name>
    <dbReference type="NCBI Taxonomy" id="230088"/>
    <lineage>
        <taxon>Bacteria</taxon>
        <taxon>Pseudomonadati</taxon>
        <taxon>Pseudomonadota</taxon>
        <taxon>Gammaproteobacteria</taxon>
        <taxon>Enterobacterales</taxon>
        <taxon>Morganellaceae</taxon>
        <taxon>Photorhabdus</taxon>
    </lineage>
</organism>
<keyword evidence="2" id="KW-1185">Reference proteome</keyword>
<accession>A0ABX0AX19</accession>
<dbReference type="EMBL" id="WSFE01000011">
    <property type="protein sequence ID" value="NDL25387.1"/>
    <property type="molecule type" value="Genomic_DNA"/>
</dbReference>
<sequence>MTKSGDKAKMIETFNGRYGCGHIRFPANKSNRSKLAIAVNPTDVINTKNLCKITLFLNQKYGAE</sequence>
<gene>
    <name evidence="1" type="ORF">GPY42_09375</name>
</gene>
<evidence type="ECO:0000313" key="2">
    <source>
        <dbReference type="Proteomes" id="UP000470051"/>
    </source>
</evidence>
<protein>
    <submittedName>
        <fullName evidence="1">Uncharacterized protein</fullName>
    </submittedName>
</protein>
<dbReference type="Proteomes" id="UP000470051">
    <property type="component" value="Unassembled WGS sequence"/>
</dbReference>
<comment type="caution">
    <text evidence="1">The sequence shown here is derived from an EMBL/GenBank/DDBJ whole genome shotgun (WGS) entry which is preliminary data.</text>
</comment>
<name>A0ABX0AX19_9GAMM</name>
<reference evidence="1 2" key="1">
    <citation type="submission" date="2019-12" db="EMBL/GenBank/DDBJ databases">
        <title>Engineering Photorhabdus to improve their lethality against agricultural pests.</title>
        <authorList>
            <person name="Machado R.A.R."/>
        </authorList>
    </citation>
    <scope>NUCLEOTIDE SEQUENCE [LARGE SCALE GENOMIC DNA]</scope>
    <source>
        <strain evidence="1 2">M-HU2</strain>
    </source>
</reference>
<proteinExistence type="predicted"/>
<evidence type="ECO:0000313" key="1">
    <source>
        <dbReference type="EMBL" id="NDL25387.1"/>
    </source>
</evidence>